<dbReference type="InterPro" id="IPR018737">
    <property type="entry name" value="DREAM_LIN52"/>
</dbReference>
<name>A0A834VCH4_SARSC</name>
<dbReference type="Proteomes" id="UP000070412">
    <property type="component" value="Unassembled WGS sequence"/>
</dbReference>
<feature type="compositionally biased region" description="Acidic residues" evidence="2">
    <location>
        <begin position="313"/>
        <end position="324"/>
    </location>
</feature>
<reference evidence="4" key="3">
    <citation type="submission" date="2022-06" db="UniProtKB">
        <authorList>
            <consortium name="EnsemblMetazoa"/>
        </authorList>
    </citation>
    <scope>IDENTIFICATION</scope>
</reference>
<proteinExistence type="inferred from homology"/>
<protein>
    <submittedName>
        <fullName evidence="3">Protein lin-52 -like protein</fullName>
    </submittedName>
</protein>
<dbReference type="GO" id="GO:0006355">
    <property type="term" value="P:regulation of DNA-templated transcription"/>
    <property type="evidence" value="ECO:0007669"/>
    <property type="project" value="InterPro"/>
</dbReference>
<feature type="compositionally biased region" description="Polar residues" evidence="2">
    <location>
        <begin position="373"/>
        <end position="385"/>
    </location>
</feature>
<keyword evidence="5" id="KW-1185">Reference proteome</keyword>
<dbReference type="Pfam" id="PF10044">
    <property type="entry name" value="LIN52"/>
    <property type="match status" value="2"/>
</dbReference>
<comment type="similarity">
    <text evidence="1">Belongs to the lin-52 family.</text>
</comment>
<feature type="region of interest" description="Disordered" evidence="2">
    <location>
        <begin position="311"/>
        <end position="332"/>
    </location>
</feature>
<evidence type="ECO:0000313" key="3">
    <source>
        <dbReference type="EMBL" id="KAF7490500.1"/>
    </source>
</evidence>
<dbReference type="PANTHER" id="PTHR31489">
    <property type="entry name" value="LIN52 FAMILY MEMBER"/>
    <property type="match status" value="1"/>
</dbReference>
<gene>
    <name evidence="3" type="ORF">SSS_8555</name>
</gene>
<evidence type="ECO:0000313" key="5">
    <source>
        <dbReference type="Proteomes" id="UP000070412"/>
    </source>
</evidence>
<dbReference type="EnsemblMetazoa" id="SSS_8555s_mrna">
    <property type="protein sequence ID" value="KAF7490500.1"/>
    <property type="gene ID" value="SSS_8555"/>
</dbReference>
<dbReference type="GO" id="GO:0070176">
    <property type="term" value="C:DRM complex"/>
    <property type="evidence" value="ECO:0007669"/>
    <property type="project" value="InterPro"/>
</dbReference>
<feature type="region of interest" description="Disordered" evidence="2">
    <location>
        <begin position="259"/>
        <end position="283"/>
    </location>
</feature>
<accession>A0A834VCH4</accession>
<feature type="compositionally biased region" description="Acidic residues" evidence="2">
    <location>
        <begin position="265"/>
        <end position="281"/>
    </location>
</feature>
<dbReference type="AlphaFoldDB" id="A0A834VCH4"/>
<feature type="region of interest" description="Disordered" evidence="2">
    <location>
        <begin position="354"/>
        <end position="388"/>
    </location>
</feature>
<evidence type="ECO:0000313" key="4">
    <source>
        <dbReference type="EnsemblMetazoa" id="KAF7490500.1"/>
    </source>
</evidence>
<evidence type="ECO:0000256" key="2">
    <source>
        <dbReference type="SAM" id="MobiDB-lite"/>
    </source>
</evidence>
<evidence type="ECO:0000256" key="1">
    <source>
        <dbReference type="ARBA" id="ARBA00005456"/>
    </source>
</evidence>
<reference evidence="5" key="1">
    <citation type="journal article" date="2020" name="PLoS Negl. Trop. Dis.">
        <title>High-quality nuclear genome for Sarcoptes scabiei-A critical resource for a neglected parasite.</title>
        <authorList>
            <person name="Korhonen P.K."/>
            <person name="Gasser R.B."/>
            <person name="Ma G."/>
            <person name="Wang T."/>
            <person name="Stroehlein A.J."/>
            <person name="Young N.D."/>
            <person name="Ang C.S."/>
            <person name="Fernando D.D."/>
            <person name="Lu H.C."/>
            <person name="Taylor S."/>
            <person name="Reynolds S.L."/>
            <person name="Mofiz E."/>
            <person name="Najaraj S.H."/>
            <person name="Gowda H."/>
            <person name="Madugundu A."/>
            <person name="Renuse S."/>
            <person name="Holt D."/>
            <person name="Pandey A."/>
            <person name="Papenfuss A.T."/>
            <person name="Fischer K."/>
        </authorList>
    </citation>
    <scope>NUCLEOTIDE SEQUENCE [LARGE SCALE GENOMIC DNA]</scope>
</reference>
<feature type="region of interest" description="Disordered" evidence="2">
    <location>
        <begin position="170"/>
        <end position="223"/>
    </location>
</feature>
<feature type="region of interest" description="Disordered" evidence="2">
    <location>
        <begin position="131"/>
        <end position="152"/>
    </location>
</feature>
<dbReference type="EMBL" id="WVUK01000062">
    <property type="protein sequence ID" value="KAF7490500.1"/>
    <property type="molecule type" value="Genomic_DNA"/>
</dbReference>
<feature type="compositionally biased region" description="Basic and acidic residues" evidence="2">
    <location>
        <begin position="170"/>
        <end position="184"/>
    </location>
</feature>
<organism evidence="3">
    <name type="scientific">Sarcoptes scabiei</name>
    <name type="common">Itch mite</name>
    <name type="synonym">Acarus scabiei</name>
    <dbReference type="NCBI Taxonomy" id="52283"/>
    <lineage>
        <taxon>Eukaryota</taxon>
        <taxon>Metazoa</taxon>
        <taxon>Ecdysozoa</taxon>
        <taxon>Arthropoda</taxon>
        <taxon>Chelicerata</taxon>
        <taxon>Arachnida</taxon>
        <taxon>Acari</taxon>
        <taxon>Acariformes</taxon>
        <taxon>Sarcoptiformes</taxon>
        <taxon>Astigmata</taxon>
        <taxon>Psoroptidia</taxon>
        <taxon>Sarcoptoidea</taxon>
        <taxon>Sarcoptidae</taxon>
        <taxon>Sarcoptinae</taxon>
        <taxon>Sarcoptes</taxon>
    </lineage>
</organism>
<feature type="compositionally biased region" description="Low complexity" evidence="2">
    <location>
        <begin position="185"/>
        <end position="200"/>
    </location>
</feature>
<reference evidence="3" key="2">
    <citation type="submission" date="2020-01" db="EMBL/GenBank/DDBJ databases">
        <authorList>
            <person name="Korhonen P.K.K."/>
            <person name="Guangxu M.G."/>
            <person name="Wang T.W."/>
            <person name="Stroehlein A.J.S."/>
            <person name="Young N.D."/>
            <person name="Ang C.-S.A."/>
            <person name="Fernando D.W.F."/>
            <person name="Lu H.L."/>
            <person name="Taylor S.T."/>
            <person name="Ehtesham M.E.M."/>
            <person name="Najaraj S.H.N."/>
            <person name="Harsha G.H.G."/>
            <person name="Madugundu A.M."/>
            <person name="Renuse S.R."/>
            <person name="Holt D.H."/>
            <person name="Pandey A.P."/>
            <person name="Papenfuss A.P."/>
            <person name="Gasser R.B.G."/>
            <person name="Fischer K.F."/>
        </authorList>
    </citation>
    <scope>NUCLEOTIDE SEQUENCE</scope>
    <source>
        <strain evidence="3">SSS_KF_BRIS2020</strain>
    </source>
</reference>
<dbReference type="PANTHER" id="PTHR31489:SF2">
    <property type="entry name" value="PROTEIN LIN-52 HOMOLOG"/>
    <property type="match status" value="1"/>
</dbReference>
<dbReference type="OrthoDB" id="5834362at2759"/>
<sequence length="473" mass="52482">MHSDTSNTVVTNNRNQAILPNNVSSGISGTTTATSIIANIKINQSPKRYQVVGSSIPPVARTASLGTVTNKPQTIQMLTPIITANNNQNVFQPVQNIIKPATINSNPTALIMKEPSIQTLPSDTFSVIRPSTDESSFSKKLKTDSTTIKPQMNSDDSKILFDVIELDTKSDSTDQDQKCSEDVKNSLPSSNAAASVPSVPDLELHGDSDEEMIVENKDSSVTDRKTSVIDLLSDEKLDRSSPELWPETVPGVIKYLANSTPPQTLEEENDDDDDDDDDDDECNKNMVDEKLEISLPPAKLDCWTNDYQLDKTESDEDEEDDDSTEMTFESTNDPVARKLVKSFCTTSYGLEASNSSLSRRNSHSRNHGPSDCDVNNSRSQSSTKPSWRKDLDEDELCMLYGFGSLPASSLLEKVKEIQNLAYQLGLEEKHEIDRARYLDVLNIPEKSLNTFPDLDFDEEIDRIFHNNEVESIS</sequence>
<feature type="compositionally biased region" description="Basic and acidic residues" evidence="2">
    <location>
        <begin position="214"/>
        <end position="223"/>
    </location>
</feature>